<dbReference type="EMBL" id="MLAH01000036">
    <property type="protein sequence ID" value="OOF84625.1"/>
    <property type="molecule type" value="Genomic_DNA"/>
</dbReference>
<evidence type="ECO:0000259" key="1">
    <source>
        <dbReference type="PROSITE" id="PS50943"/>
    </source>
</evidence>
<evidence type="ECO:0000313" key="2">
    <source>
        <dbReference type="EMBL" id="OOF84625.1"/>
    </source>
</evidence>
<dbReference type="SUPFAM" id="SSF47413">
    <property type="entry name" value="lambda repressor-like DNA-binding domains"/>
    <property type="match status" value="1"/>
</dbReference>
<comment type="caution">
    <text evidence="2">The sequence shown here is derived from an EMBL/GenBank/DDBJ whole genome shotgun (WGS) entry which is preliminary data.</text>
</comment>
<dbReference type="InterPro" id="IPR001387">
    <property type="entry name" value="Cro/C1-type_HTH"/>
</dbReference>
<dbReference type="InterPro" id="IPR010982">
    <property type="entry name" value="Lambda_DNA-bd_dom_sf"/>
</dbReference>
<protein>
    <submittedName>
        <fullName evidence="2">Transcriptional regulator</fullName>
    </submittedName>
</protein>
<feature type="domain" description="HTH cro/C1-type" evidence="1">
    <location>
        <begin position="4"/>
        <end position="63"/>
    </location>
</feature>
<organism evidence="2 3">
    <name type="scientific">Rodentibacter ratti</name>
    <dbReference type="NCBI Taxonomy" id="1906745"/>
    <lineage>
        <taxon>Bacteria</taxon>
        <taxon>Pseudomonadati</taxon>
        <taxon>Pseudomonadota</taxon>
        <taxon>Gammaproteobacteria</taxon>
        <taxon>Pasteurellales</taxon>
        <taxon>Pasteurellaceae</taxon>
        <taxon>Rodentibacter</taxon>
    </lineage>
</organism>
<sequence>MNNIAKIRNQIGVTQTQLASSIGWSQPRIANYETGTRKPSLAVARQIIAALNTLGANVSLDDVFPVKN</sequence>
<evidence type="ECO:0000313" key="3">
    <source>
        <dbReference type="Proteomes" id="UP000189549"/>
    </source>
</evidence>
<dbReference type="GO" id="GO:0003677">
    <property type="term" value="F:DNA binding"/>
    <property type="evidence" value="ECO:0007669"/>
    <property type="project" value="InterPro"/>
</dbReference>
<dbReference type="RefSeq" id="WP_077476358.1">
    <property type="nucleotide sequence ID" value="NZ_MLAH01000036.1"/>
</dbReference>
<reference evidence="2 3" key="1">
    <citation type="submission" date="2016-10" db="EMBL/GenBank/DDBJ databases">
        <title>Rodentibacter gen. nov. and new species.</title>
        <authorList>
            <person name="Christensen H."/>
        </authorList>
    </citation>
    <scope>NUCLEOTIDE SEQUENCE [LARGE SCALE GENOMIC DNA]</scope>
    <source>
        <strain evidence="2 3">Ppn157</strain>
    </source>
</reference>
<name>A0A1V3L459_9PAST</name>
<dbReference type="PROSITE" id="PS50943">
    <property type="entry name" value="HTH_CROC1"/>
    <property type="match status" value="1"/>
</dbReference>
<dbReference type="SMART" id="SM00530">
    <property type="entry name" value="HTH_XRE"/>
    <property type="match status" value="1"/>
</dbReference>
<dbReference type="Pfam" id="PF01381">
    <property type="entry name" value="HTH_3"/>
    <property type="match status" value="1"/>
</dbReference>
<dbReference type="Proteomes" id="UP000189549">
    <property type="component" value="Unassembled WGS sequence"/>
</dbReference>
<dbReference type="CDD" id="cd00093">
    <property type="entry name" value="HTH_XRE"/>
    <property type="match status" value="1"/>
</dbReference>
<dbReference type="Gene3D" id="1.10.260.40">
    <property type="entry name" value="lambda repressor-like DNA-binding domains"/>
    <property type="match status" value="1"/>
</dbReference>
<gene>
    <name evidence="2" type="ORF">BKG93_06825</name>
</gene>
<accession>A0A1V3L459</accession>
<dbReference type="AlphaFoldDB" id="A0A1V3L459"/>
<proteinExistence type="predicted"/>